<feature type="region of interest" description="Disordered" evidence="1">
    <location>
        <begin position="134"/>
        <end position="159"/>
    </location>
</feature>
<evidence type="ECO:0000313" key="2">
    <source>
        <dbReference type="EMBL" id="CBY35722.1"/>
    </source>
</evidence>
<protein>
    <submittedName>
        <fullName evidence="2">Uncharacterized protein</fullName>
    </submittedName>
</protein>
<reference evidence="2" key="1">
    <citation type="journal article" date="2010" name="Science">
        <title>Plasticity of animal genome architecture unmasked by rapid evolution of a pelagic tunicate.</title>
        <authorList>
            <person name="Denoeud F."/>
            <person name="Henriet S."/>
            <person name="Mungpakdee S."/>
            <person name="Aury J.M."/>
            <person name="Da Silva C."/>
            <person name="Brinkmann H."/>
            <person name="Mikhaleva J."/>
            <person name="Olsen L.C."/>
            <person name="Jubin C."/>
            <person name="Canestro C."/>
            <person name="Bouquet J.M."/>
            <person name="Danks G."/>
            <person name="Poulain J."/>
            <person name="Campsteijn C."/>
            <person name="Adamski M."/>
            <person name="Cross I."/>
            <person name="Yadetie F."/>
            <person name="Muffato M."/>
            <person name="Louis A."/>
            <person name="Butcher S."/>
            <person name="Tsagkogeorga G."/>
            <person name="Konrad A."/>
            <person name="Singh S."/>
            <person name="Jensen M.F."/>
            <person name="Cong E.H."/>
            <person name="Eikeseth-Otteraa H."/>
            <person name="Noel B."/>
            <person name="Anthouard V."/>
            <person name="Porcel B.M."/>
            <person name="Kachouri-Lafond R."/>
            <person name="Nishino A."/>
            <person name="Ugolini M."/>
            <person name="Chourrout P."/>
            <person name="Nishida H."/>
            <person name="Aasland R."/>
            <person name="Huzurbazar S."/>
            <person name="Westhof E."/>
            <person name="Delsuc F."/>
            <person name="Lehrach H."/>
            <person name="Reinhardt R."/>
            <person name="Weissenbach J."/>
            <person name="Roy S.W."/>
            <person name="Artiguenave F."/>
            <person name="Postlethwait J.H."/>
            <person name="Manak J.R."/>
            <person name="Thompson E.M."/>
            <person name="Jaillon O."/>
            <person name="Du Pasquier L."/>
            <person name="Boudinot P."/>
            <person name="Liberles D.A."/>
            <person name="Volff J.N."/>
            <person name="Philippe H."/>
            <person name="Lenhard B."/>
            <person name="Roest Crollius H."/>
            <person name="Wincker P."/>
            <person name="Chourrout D."/>
        </authorList>
    </citation>
    <scope>NUCLEOTIDE SEQUENCE [LARGE SCALE GENOMIC DNA]</scope>
</reference>
<evidence type="ECO:0000256" key="1">
    <source>
        <dbReference type="SAM" id="MobiDB-lite"/>
    </source>
</evidence>
<organism evidence="2">
    <name type="scientific">Oikopleura dioica</name>
    <name type="common">Tunicate</name>
    <dbReference type="NCBI Taxonomy" id="34765"/>
    <lineage>
        <taxon>Eukaryota</taxon>
        <taxon>Metazoa</taxon>
        <taxon>Chordata</taxon>
        <taxon>Tunicata</taxon>
        <taxon>Appendicularia</taxon>
        <taxon>Copelata</taxon>
        <taxon>Oikopleuridae</taxon>
        <taxon>Oikopleura</taxon>
    </lineage>
</organism>
<accession>E4YJR1</accession>
<dbReference type="EMBL" id="FN654669">
    <property type="protein sequence ID" value="CBY35722.1"/>
    <property type="molecule type" value="Genomic_DNA"/>
</dbReference>
<dbReference type="Proteomes" id="UP000011014">
    <property type="component" value="Unassembled WGS sequence"/>
</dbReference>
<gene>
    <name evidence="2" type="ORF">GSOID_T00027553001</name>
</gene>
<name>E4YJR1_OIKDI</name>
<sequence length="1325" mass="148287">MKLSVAVISAALAARVPDAERRLAKINEKASELLDYANDSSASNKQKAALKKRVDRLLSQLDKIDTSACPAPGVDEDRFTVDDEFDGLCDGSGKIPSMMRSYARKFGCEAGYPNKKFLDRFINKSHKLKLRARKAGKCPGSDPAPVDPTSGPTGTPVTNPPIADLCGENKYADCYDLTSGEIYFENQWTCRNCFRVKATYGQNTNFNAQFNAARVSCDDPCDGRDNCDNLVDSCPITPEWSNIIGTVNGDAIYTASVDVFCHKSSGHNWQSIVHMTRGTSRDQFGDRYFTVWQHADGRLKLNGPMKGNDFDEVEYYVDCEDKTWTTIMISQQEIDENMLELTMYQDGEALGSNIINAVNAYSGPITVYASNPYHPPATLFKVRNFWHESEPYVAPPCVPVDPCLGLDSCETYINNCMVAPFAGNQVATTTGFEQFRISAEVRCTDRVAPTWENVLHVNTGTSRQNFGDRYFTIWKKHAPANNEIRIVAPVFDNAYHELNGYVNCEEGWHSVAVQQTEFDNQQMNVEILFDGEVIESQLVRKQDLFNGSLNVEVASNFGWPAASDHYVRNFIQQDLTCPNPCSGEENCETFVDACEINPSAENQISTIHASVNFKASIDIQCNHDMDFGAWRNIFHMSAGGEHGNPGDRFFAAWRQPNDNQLYFGLGVPEGSYAHHKTVDCADGRWNTYSLEQRQDPDAPHMVKLIFSKNDNELASYNYETAAVFTGSVDVFSSREDNDGNVASDFSVRNFFYQSFDYMPPISCDMSSAVDPCDGLDDCTTFVDSCYVNPERQHNFGSIEATKNFRSSIDIQCNHNMDFGDWLNIFHMSAGGEHGNPGDRFFAAWRKPNDHQLYFGLGVPEGSYVHHKTLECVDGEWNTYVLEQKQDPDAPAVVSLTFSMDGDDIASYNYESDTVLVDTNIDAFVSREDSVNNVAFKFQVRNFFHQTFADVVPEPCVSAIDPCDGKTDCTTFVNSCSVNPAASNNVGTIEATTNFRTSIDIQCNHNLAFGNWRNIFHMSGGGEHGNPGDRFFAAWRRPNDHQLYFALGYPEGSYAHHKNVECVDGEWNRYVLEQRQDSKAPGMATLTFSMDGAEVASYDYASDDVLVDMNIDAFISRENSINKVGFQFDVRNFFHQSYDDVTEEECVGTTNPCDGKSSCTTFVNSCAANPSSANNLGTIEATVNFRTSIDIQCNHNMAFGNWRNIFHMSGGGEHGNPGDRFFAAWRRPNDHRLYFALGVPVSSYAQHKNVECIDGEWNTYVLEQRQDAETVTLKFSVDGNEISSDNYPSNDVLVDTNIDAFSSRESDNNKVAWQFEVRNFFHEDLS</sequence>
<proteinExistence type="predicted"/>